<protein>
    <submittedName>
        <fullName evidence="1">2293_t:CDS:1</fullName>
    </submittedName>
</protein>
<comment type="caution">
    <text evidence="1">The sequence shown here is derived from an EMBL/GenBank/DDBJ whole genome shotgun (WGS) entry which is preliminary data.</text>
</comment>
<feature type="non-terminal residue" evidence="1">
    <location>
        <position position="1"/>
    </location>
</feature>
<dbReference type="Proteomes" id="UP000789702">
    <property type="component" value="Unassembled WGS sequence"/>
</dbReference>
<evidence type="ECO:0000313" key="2">
    <source>
        <dbReference type="Proteomes" id="UP000789702"/>
    </source>
</evidence>
<keyword evidence="2" id="KW-1185">Reference proteome</keyword>
<sequence length="48" mass="5356">ALENSLKLSLNRTLSTGFISVFWFPFPSITGFTEKFITDLSPPFTTSV</sequence>
<dbReference type="EMBL" id="CAJVPU010051789">
    <property type="protein sequence ID" value="CAG8761968.1"/>
    <property type="molecule type" value="Genomic_DNA"/>
</dbReference>
<gene>
    <name evidence="1" type="ORF">DHETER_LOCUS15320</name>
</gene>
<proteinExistence type="predicted"/>
<reference evidence="1" key="1">
    <citation type="submission" date="2021-06" db="EMBL/GenBank/DDBJ databases">
        <authorList>
            <person name="Kallberg Y."/>
            <person name="Tangrot J."/>
            <person name="Rosling A."/>
        </authorList>
    </citation>
    <scope>NUCLEOTIDE SEQUENCE</scope>
    <source>
        <strain evidence="1">IL203A</strain>
    </source>
</reference>
<accession>A0ACA9QT83</accession>
<name>A0ACA9QT83_9GLOM</name>
<feature type="non-terminal residue" evidence="1">
    <location>
        <position position="48"/>
    </location>
</feature>
<evidence type="ECO:0000313" key="1">
    <source>
        <dbReference type="EMBL" id="CAG8761968.1"/>
    </source>
</evidence>
<organism evidence="1 2">
    <name type="scientific">Dentiscutata heterogama</name>
    <dbReference type="NCBI Taxonomy" id="1316150"/>
    <lineage>
        <taxon>Eukaryota</taxon>
        <taxon>Fungi</taxon>
        <taxon>Fungi incertae sedis</taxon>
        <taxon>Mucoromycota</taxon>
        <taxon>Glomeromycotina</taxon>
        <taxon>Glomeromycetes</taxon>
        <taxon>Diversisporales</taxon>
        <taxon>Gigasporaceae</taxon>
        <taxon>Dentiscutata</taxon>
    </lineage>
</organism>